<feature type="domain" description="GRF-type" evidence="11">
    <location>
        <begin position="4"/>
        <end position="43"/>
    </location>
</feature>
<dbReference type="SMART" id="SM00487">
    <property type="entry name" value="DEXDc"/>
    <property type="match status" value="1"/>
</dbReference>
<feature type="domain" description="Helicase C-terminal" evidence="10">
    <location>
        <begin position="605"/>
        <end position="765"/>
    </location>
</feature>
<dbReference type="EMBL" id="JAIXMP010000063">
    <property type="protein sequence ID" value="KAI9244115.1"/>
    <property type="molecule type" value="Genomic_DNA"/>
</dbReference>
<dbReference type="GO" id="GO:0005524">
    <property type="term" value="F:ATP binding"/>
    <property type="evidence" value="ECO:0007669"/>
    <property type="project" value="InterPro"/>
</dbReference>
<dbReference type="InterPro" id="IPR027417">
    <property type="entry name" value="P-loop_NTPase"/>
</dbReference>
<gene>
    <name evidence="12" type="ORF">BDA99DRAFT_577260</name>
</gene>
<dbReference type="GO" id="GO:0006281">
    <property type="term" value="P:DNA repair"/>
    <property type="evidence" value="ECO:0007669"/>
    <property type="project" value="TreeGrafter"/>
</dbReference>
<organism evidence="12 13">
    <name type="scientific">Phascolomyces articulosus</name>
    <dbReference type="NCBI Taxonomy" id="60185"/>
    <lineage>
        <taxon>Eukaryota</taxon>
        <taxon>Fungi</taxon>
        <taxon>Fungi incertae sedis</taxon>
        <taxon>Mucoromycota</taxon>
        <taxon>Mucoromycotina</taxon>
        <taxon>Mucoromycetes</taxon>
        <taxon>Mucorales</taxon>
        <taxon>Lichtheimiaceae</taxon>
        <taxon>Phascolomyces</taxon>
    </lineage>
</organism>
<feature type="domain" description="Helicase ATP-binding" evidence="9">
    <location>
        <begin position="287"/>
        <end position="494"/>
    </location>
</feature>
<dbReference type="PANTHER" id="PTHR45766:SF6">
    <property type="entry name" value="SWI_SNF-RELATED MATRIX-ASSOCIATED ACTIN-DEPENDENT REGULATOR OF CHROMATIN SUBFAMILY A-LIKE PROTEIN 1"/>
    <property type="match status" value="1"/>
</dbReference>
<comment type="caution">
    <text evidence="12">The sequence shown here is derived from an EMBL/GenBank/DDBJ whole genome shotgun (WGS) entry which is preliminary data.</text>
</comment>
<evidence type="ECO:0000256" key="3">
    <source>
        <dbReference type="ARBA" id="ARBA00022771"/>
    </source>
</evidence>
<keyword evidence="3 7" id="KW-0863">Zinc-finger</keyword>
<dbReference type="Pfam" id="PF06839">
    <property type="entry name" value="Zn_ribbon_GRF"/>
    <property type="match status" value="2"/>
</dbReference>
<evidence type="ECO:0000259" key="10">
    <source>
        <dbReference type="PROSITE" id="PS51194"/>
    </source>
</evidence>
<evidence type="ECO:0000256" key="2">
    <source>
        <dbReference type="ARBA" id="ARBA00022741"/>
    </source>
</evidence>
<evidence type="ECO:0000256" key="7">
    <source>
        <dbReference type="PROSITE-ProRule" id="PRU01343"/>
    </source>
</evidence>
<keyword evidence="2" id="KW-0547">Nucleotide-binding</keyword>
<accession>A0AAD5JVQ0</accession>
<reference evidence="12" key="2">
    <citation type="submission" date="2023-02" db="EMBL/GenBank/DDBJ databases">
        <authorList>
            <consortium name="DOE Joint Genome Institute"/>
            <person name="Mondo S.J."/>
            <person name="Chang Y."/>
            <person name="Wang Y."/>
            <person name="Ahrendt S."/>
            <person name="Andreopoulos W."/>
            <person name="Barry K."/>
            <person name="Beard J."/>
            <person name="Benny G.L."/>
            <person name="Blankenship S."/>
            <person name="Bonito G."/>
            <person name="Cuomo C."/>
            <person name="Desiro A."/>
            <person name="Gervers K.A."/>
            <person name="Hundley H."/>
            <person name="Kuo A."/>
            <person name="LaButti K."/>
            <person name="Lang B.F."/>
            <person name="Lipzen A."/>
            <person name="O'Donnell K."/>
            <person name="Pangilinan J."/>
            <person name="Reynolds N."/>
            <person name="Sandor L."/>
            <person name="Smith M.W."/>
            <person name="Tsang A."/>
            <person name="Grigoriev I.V."/>
            <person name="Stajich J.E."/>
            <person name="Spatafora J.W."/>
        </authorList>
    </citation>
    <scope>NUCLEOTIDE SEQUENCE</scope>
    <source>
        <strain evidence="12">RSA 2281</strain>
    </source>
</reference>
<reference evidence="12" key="1">
    <citation type="journal article" date="2022" name="IScience">
        <title>Evolution of zygomycete secretomes and the origins of terrestrial fungal ecologies.</title>
        <authorList>
            <person name="Chang Y."/>
            <person name="Wang Y."/>
            <person name="Mondo S."/>
            <person name="Ahrendt S."/>
            <person name="Andreopoulos W."/>
            <person name="Barry K."/>
            <person name="Beard J."/>
            <person name="Benny G.L."/>
            <person name="Blankenship S."/>
            <person name="Bonito G."/>
            <person name="Cuomo C."/>
            <person name="Desiro A."/>
            <person name="Gervers K.A."/>
            <person name="Hundley H."/>
            <person name="Kuo A."/>
            <person name="LaButti K."/>
            <person name="Lang B.F."/>
            <person name="Lipzen A."/>
            <person name="O'Donnell K."/>
            <person name="Pangilinan J."/>
            <person name="Reynolds N."/>
            <person name="Sandor L."/>
            <person name="Smith M.E."/>
            <person name="Tsang A."/>
            <person name="Grigoriev I.V."/>
            <person name="Stajich J.E."/>
            <person name="Spatafora J.W."/>
        </authorList>
    </citation>
    <scope>NUCLEOTIDE SEQUENCE</scope>
    <source>
        <strain evidence="12">RSA 2281</strain>
    </source>
</reference>
<evidence type="ECO:0000259" key="11">
    <source>
        <dbReference type="PROSITE" id="PS51999"/>
    </source>
</evidence>
<keyword evidence="13" id="KW-1185">Reference proteome</keyword>
<keyword evidence="4 12" id="KW-0378">Hydrolase</keyword>
<sequence length="798" mass="90277">MIRCKCNKPAQHLVTIKSNHNQGRWFYTCQTKTCQFFAWDDDTPQQPSNIGGITSSNNTIASISPTTVGTGNPLVKCRCNKPARHLVTKKLNENHGRWFYNCSTNLCGFFLWDDGTPRQLTTATTSDTFEQTTIRNNIKPSIHFFVKSTTQIAIYLNGLNVHDEKRLLNLMNGFIMSYENGTWLIPTTKEAYRHAIQTLTQQQTLSSTPTFDILPLPANVIKVLDDGIGMDKEQQQQHDNVVDAINQEDGKDDSYVEDKEEFNECMKLVQDLDLWPELVSYQREGVKKGIQWRGRLLLGDEMDLGKTVQAIAIAYSYLDEWPVLVVCPSSVRITWKNELLRWTDIVEHEIGIITQGIQMAQLPKKKQLKATTTDDTHSIGASPGGSFSNSKGYGYNAPTRVKRPGDNNDDASNNIKFWVTSYDLATRRICNIVDAEFKIVICDESHYIKNFSAKRTQALVPVLKKAKRVLLLTGTPALSRPIELFSQMSALRPDIFTSEEQFGERYCGGLSARDGWGRKYTGAQYLEELHFLLTKTILVRRLKEDVGDQLPKKRRQVVLMDVATLMKKSLTATRKKISSIPIASEERKGTILQWFSDSGKAKIPVVQQYIEHTLDHTNDKMVIFAYHHSMLNAIEQCVSKKQTAFIRIDGSTRQSLRQPLCDAFQAPDSKIRVAILSLVIGFGLNLSAADLVLFAELYWNPAHLLQAEDRAHRTGRVGPVTVIYILSMDTIDSFLWPLVKRKLEIIGPAIDGDSHQVNLNERSSSIPDWFGKDDDFLNVEDIDNDNNKYLIESSSSSH</sequence>
<dbReference type="GO" id="GO:0016787">
    <property type="term" value="F:hydrolase activity"/>
    <property type="evidence" value="ECO:0007669"/>
    <property type="project" value="UniProtKB-KW"/>
</dbReference>
<name>A0AAD5JVQ0_9FUNG</name>
<dbReference type="InterPro" id="IPR001650">
    <property type="entry name" value="Helicase_C-like"/>
</dbReference>
<dbReference type="PROSITE" id="PS51194">
    <property type="entry name" value="HELICASE_CTER"/>
    <property type="match status" value="1"/>
</dbReference>
<keyword evidence="6" id="KW-0067">ATP-binding</keyword>
<dbReference type="Pfam" id="PF00176">
    <property type="entry name" value="SNF2-rel_dom"/>
    <property type="match status" value="1"/>
</dbReference>
<keyword evidence="1" id="KW-0479">Metal-binding</keyword>
<dbReference type="Gene3D" id="3.40.50.10810">
    <property type="entry name" value="Tandem AAA-ATPase domain"/>
    <property type="match status" value="1"/>
</dbReference>
<dbReference type="SMART" id="SM00490">
    <property type="entry name" value="HELICc"/>
    <property type="match status" value="1"/>
</dbReference>
<dbReference type="PROSITE" id="PS51192">
    <property type="entry name" value="HELICASE_ATP_BIND_1"/>
    <property type="match status" value="1"/>
</dbReference>
<proteinExistence type="predicted"/>
<dbReference type="Gene3D" id="3.40.50.300">
    <property type="entry name" value="P-loop containing nucleotide triphosphate hydrolases"/>
    <property type="match status" value="1"/>
</dbReference>
<dbReference type="InterPro" id="IPR014001">
    <property type="entry name" value="Helicase_ATP-bd"/>
</dbReference>
<feature type="domain" description="GRF-type" evidence="11">
    <location>
        <begin position="77"/>
        <end position="116"/>
    </location>
</feature>
<evidence type="ECO:0000256" key="6">
    <source>
        <dbReference type="ARBA" id="ARBA00022840"/>
    </source>
</evidence>
<dbReference type="InterPro" id="IPR000330">
    <property type="entry name" value="SNF2_N"/>
</dbReference>
<dbReference type="AlphaFoldDB" id="A0AAD5JVQ0"/>
<dbReference type="CDD" id="cd18793">
    <property type="entry name" value="SF2_C_SNF"/>
    <property type="match status" value="1"/>
</dbReference>
<evidence type="ECO:0000256" key="5">
    <source>
        <dbReference type="ARBA" id="ARBA00022833"/>
    </source>
</evidence>
<dbReference type="GO" id="GO:0031297">
    <property type="term" value="P:replication fork processing"/>
    <property type="evidence" value="ECO:0007669"/>
    <property type="project" value="TreeGrafter"/>
</dbReference>
<dbReference type="PROSITE" id="PS51999">
    <property type="entry name" value="ZF_GRF"/>
    <property type="match status" value="2"/>
</dbReference>
<dbReference type="GO" id="GO:0043596">
    <property type="term" value="C:nuclear replication fork"/>
    <property type="evidence" value="ECO:0007669"/>
    <property type="project" value="TreeGrafter"/>
</dbReference>
<evidence type="ECO:0000256" key="1">
    <source>
        <dbReference type="ARBA" id="ARBA00022723"/>
    </source>
</evidence>
<dbReference type="InterPro" id="IPR049730">
    <property type="entry name" value="SNF2/RAD54-like_C"/>
</dbReference>
<evidence type="ECO:0000259" key="9">
    <source>
        <dbReference type="PROSITE" id="PS51192"/>
    </source>
</evidence>
<dbReference type="GO" id="GO:0008270">
    <property type="term" value="F:zinc ion binding"/>
    <property type="evidence" value="ECO:0007669"/>
    <property type="project" value="UniProtKB-KW"/>
</dbReference>
<feature type="region of interest" description="Disordered" evidence="8">
    <location>
        <begin position="371"/>
        <end position="393"/>
    </location>
</feature>
<dbReference type="InterPro" id="IPR038718">
    <property type="entry name" value="SNF2-like_sf"/>
</dbReference>
<evidence type="ECO:0000256" key="4">
    <source>
        <dbReference type="ARBA" id="ARBA00022801"/>
    </source>
</evidence>
<dbReference type="Pfam" id="PF00271">
    <property type="entry name" value="Helicase_C"/>
    <property type="match status" value="1"/>
</dbReference>
<protein>
    <submittedName>
        <fullName evidence="12">P-loop containing nucleoside triphosphate hydrolase protein</fullName>
    </submittedName>
</protein>
<evidence type="ECO:0000313" key="12">
    <source>
        <dbReference type="EMBL" id="KAI9244115.1"/>
    </source>
</evidence>
<dbReference type="CDD" id="cd18010">
    <property type="entry name" value="DEXHc_HARP_SMARCAL1"/>
    <property type="match status" value="1"/>
</dbReference>
<dbReference type="Proteomes" id="UP001209540">
    <property type="component" value="Unassembled WGS sequence"/>
</dbReference>
<evidence type="ECO:0000256" key="8">
    <source>
        <dbReference type="SAM" id="MobiDB-lite"/>
    </source>
</evidence>
<dbReference type="InterPro" id="IPR010666">
    <property type="entry name" value="Znf_GRF"/>
</dbReference>
<dbReference type="SUPFAM" id="SSF52540">
    <property type="entry name" value="P-loop containing nucleoside triphosphate hydrolases"/>
    <property type="match status" value="2"/>
</dbReference>
<evidence type="ECO:0000313" key="13">
    <source>
        <dbReference type="Proteomes" id="UP001209540"/>
    </source>
</evidence>
<dbReference type="PANTHER" id="PTHR45766">
    <property type="entry name" value="DNA ANNEALING HELICASE AND ENDONUCLEASE ZRANB3 FAMILY MEMBER"/>
    <property type="match status" value="1"/>
</dbReference>
<keyword evidence="5" id="KW-0862">Zinc</keyword>